<dbReference type="AlphaFoldDB" id="A0AAD9JMS5"/>
<protein>
    <recommendedName>
        <fullName evidence="3">DUF229 domain containing protein</fullName>
    </recommendedName>
</protein>
<organism evidence="1 2">
    <name type="scientific">Ridgeia piscesae</name>
    <name type="common">Tubeworm</name>
    <dbReference type="NCBI Taxonomy" id="27915"/>
    <lineage>
        <taxon>Eukaryota</taxon>
        <taxon>Metazoa</taxon>
        <taxon>Spiralia</taxon>
        <taxon>Lophotrochozoa</taxon>
        <taxon>Annelida</taxon>
        <taxon>Polychaeta</taxon>
        <taxon>Sedentaria</taxon>
        <taxon>Canalipalpata</taxon>
        <taxon>Sabellida</taxon>
        <taxon>Siboglinidae</taxon>
        <taxon>Ridgeia</taxon>
    </lineage>
</organism>
<evidence type="ECO:0008006" key="3">
    <source>
        <dbReference type="Google" id="ProtNLM"/>
    </source>
</evidence>
<dbReference type="PANTHER" id="PTHR10974">
    <property type="entry name" value="FI08016P-RELATED"/>
    <property type="match status" value="1"/>
</dbReference>
<dbReference type="GO" id="GO:0005615">
    <property type="term" value="C:extracellular space"/>
    <property type="evidence" value="ECO:0007669"/>
    <property type="project" value="TreeGrafter"/>
</dbReference>
<dbReference type="PANTHER" id="PTHR10974:SF1">
    <property type="entry name" value="FI08016P-RELATED"/>
    <property type="match status" value="1"/>
</dbReference>
<dbReference type="InterPro" id="IPR004245">
    <property type="entry name" value="DUF229"/>
</dbReference>
<accession>A0AAD9JMS5</accession>
<comment type="caution">
    <text evidence="1">The sequence shown here is derived from an EMBL/GenBank/DDBJ whole genome shotgun (WGS) entry which is preliminary data.</text>
</comment>
<sequence length="669" mass="76509">MYLLFFQSQNSRETMSLYTYLRRRLRRSLVIKLACLCCAFVATTTFLSSSTRVLSGRRASSHESMKISLSLSRLGNSSDHADRCLPPQMELWPPSFRAMFVKPKPLTCSRAEENWVYVDRGQFQISVAAIKRHGAIKCVYTPLMRGDDDFKTVWGDPIKDMKPGTRIQKDFFKVDCTASDGKTHFNIHAGIAPDPDPKPEPSSNTKKPLELNILMVGFDSVSRLTWMRSVPKTYDYLVNVLGTTVLEGYNIVGDGTPQALLPILTGKTEWELPEARRGQPEAKPVDGHPWIWNDLKRLGYVTQFAEDRVHIGTFTYRMLGFKKQPVNHYMRTYYLQSEKIGGLSRYLCTGSLPRHVVFLNYARDLFRTYPASTRKFSFLFQGELSHDSTNLMQLADDDIVEFLKDMKSSGHLDNTVLIMMSDHGARFTSVRQSVQGKLEERNPFMSIRFPPSFVKTHPEAMKNLRTNAHRLTTPFDIHATFEDIVDYKAIMRAELTQRGISLLTEIPEARTCKHAGIEPHWCACLTWNKIDVSDKMAIRAAGVLLATINALTEEQRSRCVRLTLGKISLAVRYKPNESVMRFRKSKDSDGRIPDLSDQMDNDAMYQVAIVTKPNDGHYEGTLSYSQKEDKFRAKESDISRTNKYGSQPHCVMDRLPRLRKYCYCKEQIT</sequence>
<dbReference type="SUPFAM" id="SSF53649">
    <property type="entry name" value="Alkaline phosphatase-like"/>
    <property type="match status" value="1"/>
</dbReference>
<dbReference type="EMBL" id="JAODUO010002017">
    <property type="protein sequence ID" value="KAK2155954.1"/>
    <property type="molecule type" value="Genomic_DNA"/>
</dbReference>
<evidence type="ECO:0000313" key="2">
    <source>
        <dbReference type="Proteomes" id="UP001209878"/>
    </source>
</evidence>
<name>A0AAD9JMS5_RIDPI</name>
<dbReference type="CDD" id="cd16021">
    <property type="entry name" value="ALP_like"/>
    <property type="match status" value="1"/>
</dbReference>
<dbReference type="Pfam" id="PF02995">
    <property type="entry name" value="DUF229"/>
    <property type="match status" value="1"/>
</dbReference>
<reference evidence="1" key="1">
    <citation type="journal article" date="2023" name="Mol. Biol. Evol.">
        <title>Third-Generation Sequencing Reveals the Adaptive Role of the Epigenome in Three Deep-Sea Polychaetes.</title>
        <authorList>
            <person name="Perez M."/>
            <person name="Aroh O."/>
            <person name="Sun Y."/>
            <person name="Lan Y."/>
            <person name="Juniper S.K."/>
            <person name="Young C.R."/>
            <person name="Angers B."/>
            <person name="Qian P.Y."/>
        </authorList>
    </citation>
    <scope>NUCLEOTIDE SEQUENCE</scope>
    <source>
        <strain evidence="1">R07B-5</strain>
    </source>
</reference>
<dbReference type="InterPro" id="IPR017850">
    <property type="entry name" value="Alkaline_phosphatase_core_sf"/>
</dbReference>
<keyword evidence="2" id="KW-1185">Reference proteome</keyword>
<dbReference type="FunFam" id="3.40.720.10:FF:000017">
    <property type="entry name" value="Predicted protein"/>
    <property type="match status" value="1"/>
</dbReference>
<dbReference type="Gene3D" id="3.40.720.10">
    <property type="entry name" value="Alkaline Phosphatase, subunit A"/>
    <property type="match status" value="1"/>
</dbReference>
<gene>
    <name evidence="1" type="ORF">NP493_2016g00003</name>
</gene>
<proteinExistence type="predicted"/>
<evidence type="ECO:0000313" key="1">
    <source>
        <dbReference type="EMBL" id="KAK2155954.1"/>
    </source>
</evidence>
<dbReference type="Proteomes" id="UP001209878">
    <property type="component" value="Unassembled WGS sequence"/>
</dbReference>